<sequence length="172" mass="19269">MENSPFNRSPKTSRSPPSTPQPQEYAADEPIEALSTSDIKGWMSAIEKALNDVCQIAADDKLNSEQKLCINTLSRRIGNGVSQMAMHYQALKQRACMINHSLDSIREKEDLACLNDFKKSIKETIKENLIRGNTRNSVQTELNPAYSGPIMVPAAKYKDLMDMCRSEVSFIL</sequence>
<proteinExistence type="predicted"/>
<accession>A0ACC2Q3R3</accession>
<dbReference type="Proteomes" id="UP001231649">
    <property type="component" value="Chromosome 32"/>
</dbReference>
<name>A0ACC2Q3R3_9NEOP</name>
<keyword evidence="2" id="KW-1185">Reference proteome</keyword>
<evidence type="ECO:0000313" key="1">
    <source>
        <dbReference type="EMBL" id="KAJ8704234.1"/>
    </source>
</evidence>
<comment type="caution">
    <text evidence="1">The sequence shown here is derived from an EMBL/GenBank/DDBJ whole genome shotgun (WGS) entry which is preliminary data.</text>
</comment>
<reference evidence="1" key="1">
    <citation type="submission" date="2023-03" db="EMBL/GenBank/DDBJ databases">
        <title>Chromosome-level genomes of two armyworms, Mythimna separata and Mythimna loreyi, provide insights into the biosynthesis and reception of sex pheromones.</title>
        <authorList>
            <person name="Zhao H."/>
        </authorList>
    </citation>
    <scope>NUCLEOTIDE SEQUENCE</scope>
    <source>
        <strain evidence="1">BeijingLab</strain>
    </source>
</reference>
<gene>
    <name evidence="1" type="ORF">PYW08_012958</name>
</gene>
<evidence type="ECO:0000313" key="2">
    <source>
        <dbReference type="Proteomes" id="UP001231649"/>
    </source>
</evidence>
<protein>
    <submittedName>
        <fullName evidence="1">Uncharacterized protein</fullName>
    </submittedName>
</protein>
<organism evidence="1 2">
    <name type="scientific">Mythimna loreyi</name>
    <dbReference type="NCBI Taxonomy" id="667449"/>
    <lineage>
        <taxon>Eukaryota</taxon>
        <taxon>Metazoa</taxon>
        <taxon>Ecdysozoa</taxon>
        <taxon>Arthropoda</taxon>
        <taxon>Hexapoda</taxon>
        <taxon>Insecta</taxon>
        <taxon>Pterygota</taxon>
        <taxon>Neoptera</taxon>
        <taxon>Endopterygota</taxon>
        <taxon>Lepidoptera</taxon>
        <taxon>Glossata</taxon>
        <taxon>Ditrysia</taxon>
        <taxon>Noctuoidea</taxon>
        <taxon>Noctuidae</taxon>
        <taxon>Noctuinae</taxon>
        <taxon>Hadenini</taxon>
        <taxon>Mythimna</taxon>
    </lineage>
</organism>
<dbReference type="EMBL" id="CM056808">
    <property type="protein sequence ID" value="KAJ8704234.1"/>
    <property type="molecule type" value="Genomic_DNA"/>
</dbReference>